<accession>A0A4U2YAP4</accession>
<protein>
    <recommendedName>
        <fullName evidence="4">Fibronectin type III domain-containing protein</fullName>
    </recommendedName>
</protein>
<evidence type="ECO:0008006" key="4">
    <source>
        <dbReference type="Google" id="ProtNLM"/>
    </source>
</evidence>
<keyword evidence="3" id="KW-1185">Reference proteome</keyword>
<feature type="chain" id="PRO_5020600335" description="Fibronectin type III domain-containing protein" evidence="1">
    <location>
        <begin position="23"/>
        <end position="136"/>
    </location>
</feature>
<dbReference type="SUPFAM" id="SSF49265">
    <property type="entry name" value="Fibronectin type III"/>
    <property type="match status" value="1"/>
</dbReference>
<dbReference type="RefSeq" id="WP_137031328.1">
    <property type="nucleotide sequence ID" value="NZ_SZNK01000001.1"/>
</dbReference>
<proteinExistence type="predicted"/>
<dbReference type="Proteomes" id="UP000307841">
    <property type="component" value="Unassembled WGS sequence"/>
</dbReference>
<dbReference type="InterPro" id="IPR036116">
    <property type="entry name" value="FN3_sf"/>
</dbReference>
<comment type="caution">
    <text evidence="2">The sequence shown here is derived from an EMBL/GenBank/DDBJ whole genome shotgun (WGS) entry which is preliminary data.</text>
</comment>
<dbReference type="EMBL" id="SZNK01000001">
    <property type="protein sequence ID" value="TKI57806.1"/>
    <property type="molecule type" value="Genomic_DNA"/>
</dbReference>
<dbReference type="InterPro" id="IPR013783">
    <property type="entry name" value="Ig-like_fold"/>
</dbReference>
<evidence type="ECO:0000256" key="1">
    <source>
        <dbReference type="SAM" id="SignalP"/>
    </source>
</evidence>
<name>A0A4U2YAP4_9BACL</name>
<gene>
    <name evidence="2" type="ORF">E8L90_21550</name>
</gene>
<keyword evidence="1" id="KW-0732">Signal</keyword>
<dbReference type="AlphaFoldDB" id="A0A4U2YAP4"/>
<evidence type="ECO:0000313" key="2">
    <source>
        <dbReference type="EMBL" id="TKI57806.1"/>
    </source>
</evidence>
<evidence type="ECO:0000313" key="3">
    <source>
        <dbReference type="Proteomes" id="UP000307841"/>
    </source>
</evidence>
<organism evidence="2 3">
    <name type="scientific">Brevibacillus antibioticus</name>
    <dbReference type="NCBI Taxonomy" id="2570228"/>
    <lineage>
        <taxon>Bacteria</taxon>
        <taxon>Bacillati</taxon>
        <taxon>Bacillota</taxon>
        <taxon>Bacilli</taxon>
        <taxon>Bacillales</taxon>
        <taxon>Paenibacillaceae</taxon>
        <taxon>Brevibacillus</taxon>
    </lineage>
</organism>
<reference evidence="2 3" key="1">
    <citation type="submission" date="2019-04" db="EMBL/GenBank/DDBJ databases">
        <title>Whole genome sequencing of Brevibacillus sp. TGS2-1.</title>
        <authorList>
            <person name="Choi A."/>
        </authorList>
    </citation>
    <scope>NUCLEOTIDE SEQUENCE [LARGE SCALE GENOMIC DNA]</scope>
    <source>
        <strain evidence="2 3">TGS2-1</strain>
    </source>
</reference>
<dbReference type="OrthoDB" id="2476397at2"/>
<feature type="signal peptide" evidence="1">
    <location>
        <begin position="1"/>
        <end position="22"/>
    </location>
</feature>
<sequence>MKKFITGLATLAVLTSAVPAFAQEPQQALATTSTTNYSTPSKESKASVAEYVNLTVRWNNVSNAVRYEYILTNVTDGYPYESGSMTATVANITALRVGKLFSFYVRAVDKYGNTIGQAVLDIVPTGSNIDKNVWIS</sequence>
<dbReference type="Gene3D" id="2.60.40.10">
    <property type="entry name" value="Immunoglobulins"/>
    <property type="match status" value="1"/>
</dbReference>